<name>A0A7X2MIJ2_ENTAG</name>
<keyword evidence="1" id="KW-0472">Membrane</keyword>
<feature type="transmembrane region" description="Helical" evidence="1">
    <location>
        <begin position="110"/>
        <end position="128"/>
    </location>
</feature>
<proteinExistence type="predicted"/>
<reference evidence="2 3" key="1">
    <citation type="submission" date="2019-11" db="EMBL/GenBank/DDBJ databases">
        <title>Draft Genome Sequence of Plant Growth-Promoting Rhizosphere-Associated Bacteria.</title>
        <authorList>
            <person name="Vasilyev I.Y."/>
            <person name="Radchenko V."/>
            <person name="Ilnitskaya E.V."/>
        </authorList>
    </citation>
    <scope>NUCLEOTIDE SEQUENCE [LARGE SCALE GENOMIC DNA]</scope>
    <source>
        <strain evidence="2 3">VRA_MhP_f</strain>
    </source>
</reference>
<keyword evidence="1" id="KW-0812">Transmembrane</keyword>
<sequence length="130" mass="14880">MRNINREPGLIRVMTSLDNVRLGERQKTISDLLHSARFAIQEGDYFTAQQHITETLGQLRKARHSLQVSGADELEISLLNNAIARLLAVQKEGGADWRAYFFVYLRESRYPLLFLFFVAILAIVFVRITG</sequence>
<accession>A0A7X2MIJ2</accession>
<dbReference type="Proteomes" id="UP000461948">
    <property type="component" value="Unassembled WGS sequence"/>
</dbReference>
<protein>
    <submittedName>
        <fullName evidence="2">Uncharacterized protein</fullName>
    </submittedName>
</protein>
<comment type="caution">
    <text evidence="2">The sequence shown here is derived from an EMBL/GenBank/DDBJ whole genome shotgun (WGS) entry which is preliminary data.</text>
</comment>
<evidence type="ECO:0000313" key="3">
    <source>
        <dbReference type="Proteomes" id="UP000461948"/>
    </source>
</evidence>
<organism evidence="2 3">
    <name type="scientific">Enterobacter agglomerans</name>
    <name type="common">Erwinia herbicola</name>
    <name type="synonym">Pantoea agglomerans</name>
    <dbReference type="NCBI Taxonomy" id="549"/>
    <lineage>
        <taxon>Bacteria</taxon>
        <taxon>Pseudomonadati</taxon>
        <taxon>Pseudomonadota</taxon>
        <taxon>Gammaproteobacteria</taxon>
        <taxon>Enterobacterales</taxon>
        <taxon>Erwiniaceae</taxon>
        <taxon>Pantoea</taxon>
        <taxon>Pantoea agglomerans group</taxon>
    </lineage>
</organism>
<dbReference type="EMBL" id="WKLC01000017">
    <property type="protein sequence ID" value="MSE13835.1"/>
    <property type="molecule type" value="Genomic_DNA"/>
</dbReference>
<gene>
    <name evidence="2" type="ORF">GKC49_01300</name>
</gene>
<keyword evidence="1" id="KW-1133">Transmembrane helix</keyword>
<evidence type="ECO:0000256" key="1">
    <source>
        <dbReference type="SAM" id="Phobius"/>
    </source>
</evidence>
<evidence type="ECO:0000313" key="2">
    <source>
        <dbReference type="EMBL" id="MSE13835.1"/>
    </source>
</evidence>
<dbReference type="AlphaFoldDB" id="A0A7X2MIJ2"/>